<dbReference type="SUPFAM" id="SSF88659">
    <property type="entry name" value="Sigma3 and sigma4 domains of RNA polymerase sigma factors"/>
    <property type="match status" value="1"/>
</dbReference>
<feature type="domain" description="RNA polymerase sigma factor 70 region 4 type 2" evidence="7">
    <location>
        <begin position="112"/>
        <end position="161"/>
    </location>
</feature>
<gene>
    <name evidence="8" type="ORF">GCM10011511_47470</name>
</gene>
<dbReference type="InterPro" id="IPR036388">
    <property type="entry name" value="WH-like_DNA-bd_sf"/>
</dbReference>
<protein>
    <submittedName>
        <fullName evidence="8">DNA-directed RNA polymerase sigma-70 factor</fullName>
    </submittedName>
</protein>
<organism evidence="8 9">
    <name type="scientific">Puia dinghuensis</name>
    <dbReference type="NCBI Taxonomy" id="1792502"/>
    <lineage>
        <taxon>Bacteria</taxon>
        <taxon>Pseudomonadati</taxon>
        <taxon>Bacteroidota</taxon>
        <taxon>Chitinophagia</taxon>
        <taxon>Chitinophagales</taxon>
        <taxon>Chitinophagaceae</taxon>
        <taxon>Puia</taxon>
    </lineage>
</organism>
<dbReference type="Gene3D" id="1.10.10.10">
    <property type="entry name" value="Winged helix-like DNA-binding domain superfamily/Winged helix DNA-binding domain"/>
    <property type="match status" value="1"/>
</dbReference>
<keyword evidence="8" id="KW-0240">DNA-directed RNA polymerase</keyword>
<reference evidence="8" key="2">
    <citation type="submission" date="2020-09" db="EMBL/GenBank/DDBJ databases">
        <authorList>
            <person name="Sun Q."/>
            <person name="Zhou Y."/>
        </authorList>
    </citation>
    <scope>NUCLEOTIDE SEQUENCE</scope>
    <source>
        <strain evidence="8">CGMCC 1.15448</strain>
    </source>
</reference>
<evidence type="ECO:0000256" key="3">
    <source>
        <dbReference type="ARBA" id="ARBA00023082"/>
    </source>
</evidence>
<evidence type="ECO:0000259" key="7">
    <source>
        <dbReference type="Pfam" id="PF08281"/>
    </source>
</evidence>
<keyword evidence="9" id="KW-1185">Reference proteome</keyword>
<evidence type="ECO:0000256" key="5">
    <source>
        <dbReference type="SAM" id="MobiDB-lite"/>
    </source>
</evidence>
<name>A0A8J2XWA5_9BACT</name>
<dbReference type="GO" id="GO:0006352">
    <property type="term" value="P:DNA-templated transcription initiation"/>
    <property type="evidence" value="ECO:0007669"/>
    <property type="project" value="InterPro"/>
</dbReference>
<dbReference type="SUPFAM" id="SSF88946">
    <property type="entry name" value="Sigma2 domain of RNA polymerase sigma factors"/>
    <property type="match status" value="1"/>
</dbReference>
<dbReference type="AlphaFoldDB" id="A0A8J2XWA5"/>
<accession>A0A8J2XWA5</accession>
<keyword evidence="4" id="KW-0804">Transcription</keyword>
<dbReference type="Pfam" id="PF08281">
    <property type="entry name" value="Sigma70_r4_2"/>
    <property type="match status" value="1"/>
</dbReference>
<evidence type="ECO:0000259" key="6">
    <source>
        <dbReference type="Pfam" id="PF04542"/>
    </source>
</evidence>
<dbReference type="InterPro" id="IPR007627">
    <property type="entry name" value="RNA_pol_sigma70_r2"/>
</dbReference>
<comment type="similarity">
    <text evidence="1">Belongs to the sigma-70 factor family. ECF subfamily.</text>
</comment>
<dbReference type="CDD" id="cd06171">
    <property type="entry name" value="Sigma70_r4"/>
    <property type="match status" value="1"/>
</dbReference>
<dbReference type="Pfam" id="PF04542">
    <property type="entry name" value="Sigma70_r2"/>
    <property type="match status" value="1"/>
</dbReference>
<keyword evidence="3" id="KW-0731">Sigma factor</keyword>
<dbReference type="PANTHER" id="PTHR43133">
    <property type="entry name" value="RNA POLYMERASE ECF-TYPE SIGMA FACTO"/>
    <property type="match status" value="1"/>
</dbReference>
<evidence type="ECO:0000256" key="4">
    <source>
        <dbReference type="ARBA" id="ARBA00023163"/>
    </source>
</evidence>
<evidence type="ECO:0000256" key="2">
    <source>
        <dbReference type="ARBA" id="ARBA00023015"/>
    </source>
</evidence>
<dbReference type="GO" id="GO:0000428">
    <property type="term" value="C:DNA-directed RNA polymerase complex"/>
    <property type="evidence" value="ECO:0007669"/>
    <property type="project" value="UniProtKB-KW"/>
</dbReference>
<evidence type="ECO:0000313" key="8">
    <source>
        <dbReference type="EMBL" id="GGB18161.1"/>
    </source>
</evidence>
<sequence>MVRSDEAGDLAFEQLFKTHFKGLHTYACTILRDGHLAEEVVQVVFARFYEKMARITIEASVEAYLYRAVYNESLNQRRREKVRREYRKHAERHGEGTSVPGEGGDHRELEARLHQALNELPQQCRTIFQLSRFEELKYREIAHRLDLSVKTVENQMGKALRILRDKLLPYLVVIILFILNKNR</sequence>
<dbReference type="RefSeq" id="WP_229689068.1">
    <property type="nucleotide sequence ID" value="NZ_BMJC01000005.1"/>
</dbReference>
<evidence type="ECO:0000256" key="1">
    <source>
        <dbReference type="ARBA" id="ARBA00010641"/>
    </source>
</evidence>
<feature type="domain" description="RNA polymerase sigma-70 region 2" evidence="6">
    <location>
        <begin position="15"/>
        <end position="81"/>
    </location>
</feature>
<comment type="caution">
    <text evidence="8">The sequence shown here is derived from an EMBL/GenBank/DDBJ whole genome shotgun (WGS) entry which is preliminary data.</text>
</comment>
<dbReference type="NCBIfam" id="TIGR02937">
    <property type="entry name" value="sigma70-ECF"/>
    <property type="match status" value="1"/>
</dbReference>
<dbReference type="InterPro" id="IPR013324">
    <property type="entry name" value="RNA_pol_sigma_r3/r4-like"/>
</dbReference>
<dbReference type="InterPro" id="IPR014284">
    <property type="entry name" value="RNA_pol_sigma-70_dom"/>
</dbReference>
<dbReference type="InterPro" id="IPR013325">
    <property type="entry name" value="RNA_pol_sigma_r2"/>
</dbReference>
<dbReference type="NCBIfam" id="TIGR02985">
    <property type="entry name" value="Sig70_bacteroi1"/>
    <property type="match status" value="1"/>
</dbReference>
<dbReference type="InterPro" id="IPR014327">
    <property type="entry name" value="RNA_pol_sigma70_bacteroid"/>
</dbReference>
<dbReference type="Proteomes" id="UP000607559">
    <property type="component" value="Unassembled WGS sequence"/>
</dbReference>
<evidence type="ECO:0000313" key="9">
    <source>
        <dbReference type="Proteomes" id="UP000607559"/>
    </source>
</evidence>
<dbReference type="InterPro" id="IPR013249">
    <property type="entry name" value="RNA_pol_sigma70_r4_t2"/>
</dbReference>
<dbReference type="Gene3D" id="1.10.1740.10">
    <property type="match status" value="1"/>
</dbReference>
<feature type="region of interest" description="Disordered" evidence="5">
    <location>
        <begin position="83"/>
        <end position="105"/>
    </location>
</feature>
<dbReference type="GO" id="GO:0003677">
    <property type="term" value="F:DNA binding"/>
    <property type="evidence" value="ECO:0007669"/>
    <property type="project" value="InterPro"/>
</dbReference>
<dbReference type="InterPro" id="IPR039425">
    <property type="entry name" value="RNA_pol_sigma-70-like"/>
</dbReference>
<dbReference type="PANTHER" id="PTHR43133:SF46">
    <property type="entry name" value="RNA POLYMERASE SIGMA-70 FACTOR ECF SUBFAMILY"/>
    <property type="match status" value="1"/>
</dbReference>
<reference evidence="8" key="1">
    <citation type="journal article" date="2014" name="Int. J. Syst. Evol. Microbiol.">
        <title>Complete genome sequence of Corynebacterium casei LMG S-19264T (=DSM 44701T), isolated from a smear-ripened cheese.</title>
        <authorList>
            <consortium name="US DOE Joint Genome Institute (JGI-PGF)"/>
            <person name="Walter F."/>
            <person name="Albersmeier A."/>
            <person name="Kalinowski J."/>
            <person name="Ruckert C."/>
        </authorList>
    </citation>
    <scope>NUCLEOTIDE SEQUENCE</scope>
    <source>
        <strain evidence="8">CGMCC 1.15448</strain>
    </source>
</reference>
<proteinExistence type="inferred from homology"/>
<keyword evidence="2" id="KW-0805">Transcription regulation</keyword>
<dbReference type="EMBL" id="BMJC01000005">
    <property type="protein sequence ID" value="GGB18161.1"/>
    <property type="molecule type" value="Genomic_DNA"/>
</dbReference>
<dbReference type="GO" id="GO:0016987">
    <property type="term" value="F:sigma factor activity"/>
    <property type="evidence" value="ECO:0007669"/>
    <property type="project" value="UniProtKB-KW"/>
</dbReference>